<comment type="subcellular location">
    <subcellularLocation>
        <location evidence="1 8">Mitochondrion</location>
    </subcellularLocation>
</comment>
<dbReference type="GO" id="GO:0008289">
    <property type="term" value="F:lipid binding"/>
    <property type="evidence" value="ECO:0007669"/>
    <property type="project" value="UniProtKB-UniRule"/>
</dbReference>
<dbReference type="InterPro" id="IPR012762">
    <property type="entry name" value="Ubiq_biosynth_COQ9"/>
</dbReference>
<evidence type="ECO:0000256" key="8">
    <source>
        <dbReference type="RuleBase" id="RU366063"/>
    </source>
</evidence>
<dbReference type="AlphaFoldDB" id="A0A167MLA1"/>
<dbReference type="Pfam" id="PF08511">
    <property type="entry name" value="COQ9"/>
    <property type="match status" value="1"/>
</dbReference>
<sequence length="227" mass="23823">MRPSPASTAAAVVVVAGRLATPARPAAFRRLAASPARRLPAAVSPFSRASGMHPALLQKPRSRALHITTHPLVAPRAALAAHSRALFGDDAAVDAVDAAEPAPPLSPAAVADRAERLTWARLLGNTAVIGRWQELARLADEIWAQAGDTAVDPTWYTKRAALGSIYAASELFMTTDRSPGFADTRAFLHRRCGEAQALGGRVRAVGEWVGFTASAGLNVLRSKGVGI</sequence>
<organism evidence="10 11">
    <name type="scientific">Niveomyces insectorum RCEF 264</name>
    <dbReference type="NCBI Taxonomy" id="1081102"/>
    <lineage>
        <taxon>Eukaryota</taxon>
        <taxon>Fungi</taxon>
        <taxon>Dikarya</taxon>
        <taxon>Ascomycota</taxon>
        <taxon>Pezizomycotina</taxon>
        <taxon>Sordariomycetes</taxon>
        <taxon>Hypocreomycetidae</taxon>
        <taxon>Hypocreales</taxon>
        <taxon>Cordycipitaceae</taxon>
        <taxon>Niveomyces</taxon>
    </lineage>
</organism>
<evidence type="ECO:0000313" key="10">
    <source>
        <dbReference type="EMBL" id="OAA54496.1"/>
    </source>
</evidence>
<dbReference type="NCBIfam" id="TIGR02396">
    <property type="entry name" value="diverge_rpsU"/>
    <property type="match status" value="1"/>
</dbReference>
<name>A0A167MLA1_9HYPO</name>
<comment type="similarity">
    <text evidence="3 8">Belongs to the COQ9 family.</text>
</comment>
<keyword evidence="10" id="KW-0830">Ubiquinone</keyword>
<evidence type="ECO:0000256" key="2">
    <source>
        <dbReference type="ARBA" id="ARBA00004749"/>
    </source>
</evidence>
<dbReference type="STRING" id="1081102.A0A167MLA1"/>
<dbReference type="UniPathway" id="UPA00232"/>
<comment type="caution">
    <text evidence="10">The sequence shown here is derived from an EMBL/GenBank/DDBJ whole genome shotgun (WGS) entry which is preliminary data.</text>
</comment>
<evidence type="ECO:0000256" key="4">
    <source>
        <dbReference type="ARBA" id="ARBA00022688"/>
    </source>
</evidence>
<evidence type="ECO:0000313" key="11">
    <source>
        <dbReference type="Proteomes" id="UP000076874"/>
    </source>
</evidence>
<dbReference type="EMBL" id="AZHD01000023">
    <property type="protein sequence ID" value="OAA54496.1"/>
    <property type="molecule type" value="Genomic_DNA"/>
</dbReference>
<comment type="function">
    <text evidence="8">Membrane-associated protein that warps the membrane surface to access and bind aromatic isoprenes with high specificity, including ubiquinone (CoQ) isoprene intermediates and presents them directly to Coq7, therefore facilitating the Coq7-mediated hydroxylase step. Participates in the biosynthesis of coenzyme Q, also named ubiquinone, an essential lipid-soluble electron transporter for aerobic cellular respiration.</text>
</comment>
<evidence type="ECO:0000256" key="5">
    <source>
        <dbReference type="ARBA" id="ARBA00022946"/>
    </source>
</evidence>
<dbReference type="Proteomes" id="UP000076874">
    <property type="component" value="Unassembled WGS sequence"/>
</dbReference>
<proteinExistence type="inferred from homology"/>
<keyword evidence="11" id="KW-1185">Reference proteome</keyword>
<dbReference type="GO" id="GO:0005743">
    <property type="term" value="C:mitochondrial inner membrane"/>
    <property type="evidence" value="ECO:0007669"/>
    <property type="project" value="TreeGrafter"/>
</dbReference>
<keyword evidence="6 8" id="KW-0446">Lipid-binding</keyword>
<evidence type="ECO:0000256" key="7">
    <source>
        <dbReference type="ARBA" id="ARBA00023128"/>
    </source>
</evidence>
<accession>A0A167MLA1</accession>
<dbReference type="Gene3D" id="1.10.357.10">
    <property type="entry name" value="Tetracycline Repressor, domain 2"/>
    <property type="match status" value="1"/>
</dbReference>
<keyword evidence="7 8" id="KW-0496">Mitochondrion</keyword>
<feature type="domain" description="COQ9 C-terminal" evidence="9">
    <location>
        <begin position="133"/>
        <end position="198"/>
    </location>
</feature>
<reference evidence="10 11" key="1">
    <citation type="journal article" date="2016" name="Genome Biol. Evol.">
        <title>Divergent and convergent evolution of fungal pathogenicity.</title>
        <authorList>
            <person name="Shang Y."/>
            <person name="Xiao G."/>
            <person name="Zheng P."/>
            <person name="Cen K."/>
            <person name="Zhan S."/>
            <person name="Wang C."/>
        </authorList>
    </citation>
    <scope>NUCLEOTIDE SEQUENCE [LARGE SCALE GENOMIC DNA]</scope>
    <source>
        <strain evidence="10 11">RCEF 264</strain>
    </source>
</reference>
<keyword evidence="4 8" id="KW-0831">Ubiquinone biosynthesis</keyword>
<dbReference type="OrthoDB" id="619536at2759"/>
<comment type="pathway">
    <text evidence="2 8">Cofactor biosynthesis; ubiquinone biosynthesis.</text>
</comment>
<dbReference type="PANTHER" id="PTHR21427:SF19">
    <property type="entry name" value="UBIQUINONE BIOSYNTHESIS PROTEIN COQ9, MITOCHONDRIAL"/>
    <property type="match status" value="1"/>
</dbReference>
<protein>
    <recommendedName>
        <fullName evidence="8">Ubiquinone biosynthesis protein</fullName>
    </recommendedName>
</protein>
<evidence type="ECO:0000259" key="9">
    <source>
        <dbReference type="Pfam" id="PF08511"/>
    </source>
</evidence>
<evidence type="ECO:0000256" key="3">
    <source>
        <dbReference type="ARBA" id="ARBA00010766"/>
    </source>
</evidence>
<evidence type="ECO:0000256" key="6">
    <source>
        <dbReference type="ARBA" id="ARBA00023121"/>
    </source>
</evidence>
<evidence type="ECO:0000256" key="1">
    <source>
        <dbReference type="ARBA" id="ARBA00004173"/>
    </source>
</evidence>
<keyword evidence="5" id="KW-0809">Transit peptide</keyword>
<dbReference type="GO" id="GO:0006744">
    <property type="term" value="P:ubiquinone biosynthetic process"/>
    <property type="evidence" value="ECO:0007669"/>
    <property type="project" value="UniProtKB-UniRule"/>
</dbReference>
<dbReference type="PANTHER" id="PTHR21427">
    <property type="entry name" value="UBIQUINONE BIOSYNTHESIS PROTEIN COQ9, MITOCHONDRIAL"/>
    <property type="match status" value="1"/>
</dbReference>
<dbReference type="InterPro" id="IPR013718">
    <property type="entry name" value="COQ9_C"/>
</dbReference>
<gene>
    <name evidence="10" type="ORF">SPI_08742</name>
</gene>